<sequence length="67" mass="7544">MNKQDDLTPQHSAGPRTLGLPMDKIEQELRSVIQATKAEGFEGIERIEVTVEPQTSYAFKLVIFPQD</sequence>
<accession>A0ABY9QZC6</accession>
<protein>
    <submittedName>
        <fullName evidence="2">Uncharacterized protein</fullName>
    </submittedName>
</protein>
<proteinExistence type="predicted"/>
<dbReference type="Proteomes" id="UP001180616">
    <property type="component" value="Chromosome"/>
</dbReference>
<evidence type="ECO:0000313" key="3">
    <source>
        <dbReference type="Proteomes" id="UP001180616"/>
    </source>
</evidence>
<reference evidence="2" key="1">
    <citation type="submission" date="2023-09" db="EMBL/GenBank/DDBJ databases">
        <authorList>
            <consortium name="CW5 consortium"/>
            <person name="Lu C.-W."/>
        </authorList>
    </citation>
    <scope>NUCLEOTIDE SEQUENCE</scope>
    <source>
        <strain evidence="2">KPS</strain>
    </source>
</reference>
<feature type="region of interest" description="Disordered" evidence="1">
    <location>
        <begin position="1"/>
        <end position="20"/>
    </location>
</feature>
<gene>
    <name evidence="2" type="ORF">KPS_002584</name>
</gene>
<dbReference type="EMBL" id="CP133659">
    <property type="protein sequence ID" value="WMW64549.1"/>
    <property type="molecule type" value="Genomic_DNA"/>
</dbReference>
<organism evidence="2 3">
    <name type="scientific">Nitratidesulfovibrio liaohensis</name>
    <dbReference type="NCBI Taxonomy" id="2604158"/>
    <lineage>
        <taxon>Bacteria</taxon>
        <taxon>Pseudomonadati</taxon>
        <taxon>Thermodesulfobacteriota</taxon>
        <taxon>Desulfovibrionia</taxon>
        <taxon>Desulfovibrionales</taxon>
        <taxon>Desulfovibrionaceae</taxon>
        <taxon>Nitratidesulfovibrio</taxon>
    </lineage>
</organism>
<name>A0ABY9QZC6_9BACT</name>
<dbReference type="RefSeq" id="WP_287040600.1">
    <property type="nucleotide sequence ID" value="NZ_CP133659.1"/>
</dbReference>
<keyword evidence="3" id="KW-1185">Reference proteome</keyword>
<evidence type="ECO:0000313" key="2">
    <source>
        <dbReference type="EMBL" id="WMW64549.1"/>
    </source>
</evidence>
<evidence type="ECO:0000256" key="1">
    <source>
        <dbReference type="SAM" id="MobiDB-lite"/>
    </source>
</evidence>